<dbReference type="KEGG" id="dog:HP555_06610"/>
<dbReference type="Proteomes" id="UP000596092">
    <property type="component" value="Chromosome"/>
</dbReference>
<keyword evidence="1" id="KW-0132">Cell division</keyword>
<evidence type="ECO:0000313" key="2">
    <source>
        <dbReference type="Proteomes" id="UP000596092"/>
    </source>
</evidence>
<dbReference type="InterPro" id="IPR036192">
    <property type="entry name" value="Cell_div_ZapA-like_sf"/>
</dbReference>
<accession>A0A7T5VCU8</accession>
<proteinExistence type="predicted"/>
<evidence type="ECO:0000313" key="1">
    <source>
        <dbReference type="EMBL" id="QQG65560.1"/>
    </source>
</evidence>
<dbReference type="RefSeq" id="WP_199264381.1">
    <property type="nucleotide sequence ID" value="NZ_CP054140.1"/>
</dbReference>
<keyword evidence="2" id="KW-1185">Reference proteome</keyword>
<organism evidence="1 2">
    <name type="scientific">Desulfobulbus oligotrophicus</name>
    <dbReference type="NCBI Taxonomy" id="1909699"/>
    <lineage>
        <taxon>Bacteria</taxon>
        <taxon>Pseudomonadati</taxon>
        <taxon>Thermodesulfobacteriota</taxon>
        <taxon>Desulfobulbia</taxon>
        <taxon>Desulfobulbales</taxon>
        <taxon>Desulfobulbaceae</taxon>
        <taxon>Desulfobulbus</taxon>
    </lineage>
</organism>
<reference evidence="1 2" key="1">
    <citation type="submission" date="2020-05" db="EMBL/GenBank/DDBJ databases">
        <title>Complete genome of Desulfobulbus oligotrophicus.</title>
        <authorList>
            <person name="Podar M."/>
        </authorList>
    </citation>
    <scope>NUCLEOTIDE SEQUENCE [LARGE SCALE GENOMIC DNA]</scope>
    <source>
        <strain evidence="1 2">Prop6</strain>
    </source>
</reference>
<protein>
    <submittedName>
        <fullName evidence="1">Cell division protein ZapA</fullName>
    </submittedName>
</protein>
<gene>
    <name evidence="1" type="ORF">HP555_06610</name>
</gene>
<dbReference type="InterPro" id="IPR007838">
    <property type="entry name" value="Cell_div_ZapA-like"/>
</dbReference>
<dbReference type="SUPFAM" id="SSF102829">
    <property type="entry name" value="Cell division protein ZapA-like"/>
    <property type="match status" value="1"/>
</dbReference>
<name>A0A7T5VCU8_9BACT</name>
<sequence length="102" mass="11779">MQDRLVRFQLFGQEFTFYSNSTEEEVESVIQLLRQELESDGNLNRGSVPSSKMLVLGCLRMAAKYVQLHREFEEYRSAQESVVSRLLQKISTAGGLKEKEIF</sequence>
<dbReference type="GO" id="GO:0051301">
    <property type="term" value="P:cell division"/>
    <property type="evidence" value="ECO:0007669"/>
    <property type="project" value="UniProtKB-KW"/>
</dbReference>
<dbReference type="Pfam" id="PF05164">
    <property type="entry name" value="ZapA"/>
    <property type="match status" value="1"/>
</dbReference>
<dbReference type="AlphaFoldDB" id="A0A7T5VCU8"/>
<keyword evidence="1" id="KW-0131">Cell cycle</keyword>
<dbReference type="EMBL" id="CP054140">
    <property type="protein sequence ID" value="QQG65560.1"/>
    <property type="molecule type" value="Genomic_DNA"/>
</dbReference>